<dbReference type="VEuPathDB" id="GiardiaDB:GL50803_003141"/>
<feature type="compositionally biased region" description="Basic and acidic residues" evidence="2">
    <location>
        <begin position="1"/>
        <end position="36"/>
    </location>
</feature>
<evidence type="ECO:0000256" key="1">
    <source>
        <dbReference type="SAM" id="Coils"/>
    </source>
</evidence>
<dbReference type="VEuPathDB" id="GiardiaDB:DHA2_151341"/>
<sequence>MQNGAEKRLGRLESRSESRKTPETEHQRVLQDDALRKSSIASVVKDRASERARAHILSILREAIHKMELENRSHLLKSTGDDHESERETIELVNAPARRAPMRSRTAQSSHKRLKSKSMQQRGRRPSKSTVQTPISANATLTTSALKTPKRRAKSAECRSTSSQHNRKLEVSIASLQAENTALESQLKKLEEQLLIERQERVDLESRLTAIEKSAGINLALTLDKTTESRAEVPKNSPSEDKITIRETLTESQHT</sequence>
<gene>
    <name evidence="3" type="ORF">DHA2_151341</name>
</gene>
<proteinExistence type="predicted"/>
<protein>
    <submittedName>
        <fullName evidence="3">Uncharacterized protein</fullName>
    </submittedName>
</protein>
<feature type="compositionally biased region" description="Polar residues" evidence="2">
    <location>
        <begin position="128"/>
        <end position="146"/>
    </location>
</feature>
<feature type="coiled-coil region" evidence="1">
    <location>
        <begin position="166"/>
        <end position="207"/>
    </location>
</feature>
<reference evidence="3 4" key="2">
    <citation type="journal article" date="2013" name="Genome Biol. Evol.">
        <title>Genome sequencing of Giardia lamblia genotypes A2 and B isolates (DH and GS) and comparative analysis with the genomes of genotypes A1 and E (WB and Pig).</title>
        <authorList>
            <person name="Adam R.D."/>
            <person name="Dahlstrom E.W."/>
            <person name="Martens C.A."/>
            <person name="Bruno D.P."/>
            <person name="Barbian K.D."/>
            <person name="Ricklefs S.M."/>
            <person name="Hernandez M.M."/>
            <person name="Narla N.P."/>
            <person name="Patel R.B."/>
            <person name="Porcella S.F."/>
            <person name="Nash T.E."/>
        </authorList>
    </citation>
    <scope>NUCLEOTIDE SEQUENCE [LARGE SCALE GENOMIC DNA]</scope>
    <source>
        <strain evidence="3 4">DH</strain>
    </source>
</reference>
<feature type="compositionally biased region" description="Basic residues" evidence="2">
    <location>
        <begin position="110"/>
        <end position="127"/>
    </location>
</feature>
<dbReference type="EMBL" id="AHGT01000001">
    <property type="protein sequence ID" value="ESU39785.1"/>
    <property type="molecule type" value="Genomic_DNA"/>
</dbReference>
<evidence type="ECO:0000313" key="3">
    <source>
        <dbReference type="EMBL" id="ESU39785.1"/>
    </source>
</evidence>
<dbReference type="Proteomes" id="UP000018320">
    <property type="component" value="Unassembled WGS sequence"/>
</dbReference>
<feature type="region of interest" description="Disordered" evidence="2">
    <location>
        <begin position="1"/>
        <end position="39"/>
    </location>
</feature>
<organism evidence="3 4">
    <name type="scientific">Giardia intestinalis</name>
    <name type="common">Giardia lamblia</name>
    <dbReference type="NCBI Taxonomy" id="5741"/>
    <lineage>
        <taxon>Eukaryota</taxon>
        <taxon>Metamonada</taxon>
        <taxon>Diplomonadida</taxon>
        <taxon>Hexamitidae</taxon>
        <taxon>Giardiinae</taxon>
        <taxon>Giardia</taxon>
    </lineage>
</organism>
<name>V6TRZ0_GIAIN</name>
<dbReference type="VEuPathDB" id="GiardiaDB:QR46_1081"/>
<feature type="region of interest" description="Disordered" evidence="2">
    <location>
        <begin position="76"/>
        <end position="166"/>
    </location>
</feature>
<feature type="region of interest" description="Disordered" evidence="2">
    <location>
        <begin position="226"/>
        <end position="255"/>
    </location>
</feature>
<dbReference type="AlphaFoldDB" id="V6TRZ0"/>
<keyword evidence="1" id="KW-0175">Coiled coil</keyword>
<accession>V6TRZ0</accession>
<evidence type="ECO:0000256" key="2">
    <source>
        <dbReference type="SAM" id="MobiDB-lite"/>
    </source>
</evidence>
<evidence type="ECO:0000313" key="4">
    <source>
        <dbReference type="Proteomes" id="UP000018320"/>
    </source>
</evidence>
<reference evidence="4" key="1">
    <citation type="submission" date="2012-02" db="EMBL/GenBank/DDBJ databases">
        <title>Genome sequencing of Giardia lamblia Genotypes A2 and B isolates (DH and GS) and comparative analysis with the genomes of Genotypes A1 and E (WB and Pig).</title>
        <authorList>
            <person name="Adam R."/>
            <person name="Dahlstrom E."/>
            <person name="Martens C."/>
            <person name="Bruno D."/>
            <person name="Barbian K."/>
            <person name="Porcella S.F."/>
            <person name="Nash T."/>
        </authorList>
    </citation>
    <scope>NUCLEOTIDE SEQUENCE</scope>
    <source>
        <strain evidence="4">DH</strain>
    </source>
</reference>
<dbReference type="VEuPathDB" id="GiardiaDB:GL50581_2117"/>
<comment type="caution">
    <text evidence="3">The sequence shown here is derived from an EMBL/GenBank/DDBJ whole genome shotgun (WGS) entry which is preliminary data.</text>
</comment>
<feature type="compositionally biased region" description="Basic and acidic residues" evidence="2">
    <location>
        <begin position="76"/>
        <end position="90"/>
    </location>
</feature>